<dbReference type="AlphaFoldDB" id="A0A1C4E5Q2"/>
<feature type="transmembrane region" description="Helical" evidence="1">
    <location>
        <begin position="145"/>
        <end position="164"/>
    </location>
</feature>
<feature type="transmembrane region" description="Helical" evidence="1">
    <location>
        <begin position="94"/>
        <end position="114"/>
    </location>
</feature>
<name>A0A1C4E5Q2_9BACT</name>
<keyword evidence="1" id="KW-0472">Membrane</keyword>
<dbReference type="RefSeq" id="WP_089712343.1">
    <property type="nucleotide sequence ID" value="NZ_FMAR01000007.1"/>
</dbReference>
<keyword evidence="3" id="KW-1185">Reference proteome</keyword>
<dbReference type="EMBL" id="FMAR01000007">
    <property type="protein sequence ID" value="SCC38928.1"/>
    <property type="molecule type" value="Genomic_DNA"/>
</dbReference>
<feature type="transmembrane region" description="Helical" evidence="1">
    <location>
        <begin position="184"/>
        <end position="207"/>
    </location>
</feature>
<gene>
    <name evidence="2" type="ORF">GA0116948_107105</name>
</gene>
<accession>A0A1C4E5Q2</accession>
<dbReference type="OrthoDB" id="645134at2"/>
<evidence type="ECO:0000313" key="2">
    <source>
        <dbReference type="EMBL" id="SCC38928.1"/>
    </source>
</evidence>
<sequence>MQPLFSHPKTWASIAYNATLTATLGSAIQKKADTYEQCKIKLLFNFIFFYLLLQLPALLFLLYQQNYPGFLLAALPYPVLIAALLKLRCGIHTLRIGNLVAATTLITSMLSSLFNNIDITTQYGFMWLTSILLAYVTASRTTTALLVILLLAYLGVCSYFKINYINVYVFPAYTYFFRHVANPIFTGIDVLFLLGLLGSYYRSIVFLERRKTLHKQRLHADLLHQNLTRQFLLVKGLSRSGRQSDGNLELLDACFTEIEKQCESALEILQNGPSSANI</sequence>
<evidence type="ECO:0000313" key="3">
    <source>
        <dbReference type="Proteomes" id="UP000242818"/>
    </source>
</evidence>
<protein>
    <submittedName>
        <fullName evidence="2">Uncharacterized protein</fullName>
    </submittedName>
</protein>
<dbReference type="Proteomes" id="UP000242818">
    <property type="component" value="Unassembled WGS sequence"/>
</dbReference>
<feature type="transmembrane region" description="Helical" evidence="1">
    <location>
        <begin position="69"/>
        <end position="87"/>
    </location>
</feature>
<keyword evidence="1" id="KW-1133">Transmembrane helix</keyword>
<reference evidence="2 3" key="1">
    <citation type="submission" date="2016-08" db="EMBL/GenBank/DDBJ databases">
        <authorList>
            <person name="Seilhamer J.J."/>
        </authorList>
    </citation>
    <scope>NUCLEOTIDE SEQUENCE [LARGE SCALE GENOMIC DNA]</scope>
    <source>
        <strain evidence="2 3">A37T2</strain>
    </source>
</reference>
<feature type="transmembrane region" description="Helical" evidence="1">
    <location>
        <begin position="120"/>
        <end position="138"/>
    </location>
</feature>
<feature type="transmembrane region" description="Helical" evidence="1">
    <location>
        <begin position="42"/>
        <end position="63"/>
    </location>
</feature>
<organism evidence="2 3">
    <name type="scientific">Chitinophaga costaii</name>
    <dbReference type="NCBI Taxonomy" id="1335309"/>
    <lineage>
        <taxon>Bacteria</taxon>
        <taxon>Pseudomonadati</taxon>
        <taxon>Bacteroidota</taxon>
        <taxon>Chitinophagia</taxon>
        <taxon>Chitinophagales</taxon>
        <taxon>Chitinophagaceae</taxon>
        <taxon>Chitinophaga</taxon>
    </lineage>
</organism>
<evidence type="ECO:0000256" key="1">
    <source>
        <dbReference type="SAM" id="Phobius"/>
    </source>
</evidence>
<proteinExistence type="predicted"/>
<keyword evidence="1" id="KW-0812">Transmembrane</keyword>